<dbReference type="AlphaFoldDB" id="A0ABD1NCJ5"/>
<dbReference type="EMBL" id="JBGMDY010000002">
    <property type="protein sequence ID" value="KAL2345824.1"/>
    <property type="molecule type" value="Genomic_DNA"/>
</dbReference>
<proteinExistence type="predicted"/>
<feature type="region of interest" description="Disordered" evidence="1">
    <location>
        <begin position="14"/>
        <end position="33"/>
    </location>
</feature>
<feature type="compositionally biased region" description="Acidic residues" evidence="1">
    <location>
        <begin position="188"/>
        <end position="211"/>
    </location>
</feature>
<accession>A0ABD1NCJ5</accession>
<feature type="compositionally biased region" description="Basic and acidic residues" evidence="1">
    <location>
        <begin position="46"/>
        <end position="76"/>
    </location>
</feature>
<sequence>MRCFLPCFRTSKRRNQLRSADATPTQNRVREGPVVQELIDCIAESKIKNEEQSNKSAEIKKEQDTASKEDEKKDGHEEEDDEVNRRSHQEESSESLFSLTICSRKQVSDAEAEVNSPIQLVCTRQHVCSLQEKESNTKHHIQKPNSISVEKEEESFANELIKNLDKNEGKKGKVNHPVPQYRYRDCPDEGYDDINLEESDLDATLVDDDDPHNEKREGEENDGVNPTSWVQEESSESLFSLSTDSRIRISSGEEAENEVNSLMPLPAHATNHITRKETKGRIQDASSVLNPIENLTQGRVGKATVHQSLKRDKENINMVEQEINIPISPEPSLKLSNRKSSQMLNDKKEEIGVDTSLSNWLVESETPPISTNGSSSVVDHAPKGRRGSPWSHEDRPILGALTIDEIRMFSISISPRKSRSRSPDDTPIIGTVGSYWSRAQQNMDLEFNKSGKDLKRSSTALQTRLERVFEASVTEV</sequence>
<feature type="region of interest" description="Disordered" evidence="1">
    <location>
        <begin position="46"/>
        <end position="95"/>
    </location>
</feature>
<gene>
    <name evidence="2" type="ORF">Fmac_007109</name>
</gene>
<organism evidence="2 3">
    <name type="scientific">Flemingia macrophylla</name>
    <dbReference type="NCBI Taxonomy" id="520843"/>
    <lineage>
        <taxon>Eukaryota</taxon>
        <taxon>Viridiplantae</taxon>
        <taxon>Streptophyta</taxon>
        <taxon>Embryophyta</taxon>
        <taxon>Tracheophyta</taxon>
        <taxon>Spermatophyta</taxon>
        <taxon>Magnoliopsida</taxon>
        <taxon>eudicotyledons</taxon>
        <taxon>Gunneridae</taxon>
        <taxon>Pentapetalae</taxon>
        <taxon>rosids</taxon>
        <taxon>fabids</taxon>
        <taxon>Fabales</taxon>
        <taxon>Fabaceae</taxon>
        <taxon>Papilionoideae</taxon>
        <taxon>50 kb inversion clade</taxon>
        <taxon>NPAAA clade</taxon>
        <taxon>indigoferoid/millettioid clade</taxon>
        <taxon>Phaseoleae</taxon>
        <taxon>Flemingia</taxon>
    </lineage>
</organism>
<feature type="region of interest" description="Disordered" evidence="1">
    <location>
        <begin position="364"/>
        <end position="393"/>
    </location>
</feature>
<feature type="region of interest" description="Disordered" evidence="1">
    <location>
        <begin position="168"/>
        <end position="241"/>
    </location>
</feature>
<name>A0ABD1NCJ5_9FABA</name>
<keyword evidence="3" id="KW-1185">Reference proteome</keyword>
<dbReference type="Proteomes" id="UP001603857">
    <property type="component" value="Unassembled WGS sequence"/>
</dbReference>
<reference evidence="2 3" key="1">
    <citation type="submission" date="2024-08" db="EMBL/GenBank/DDBJ databases">
        <title>Insights into the chromosomal genome structure of Flemingia macrophylla.</title>
        <authorList>
            <person name="Ding Y."/>
            <person name="Zhao Y."/>
            <person name="Bi W."/>
            <person name="Wu M."/>
            <person name="Zhao G."/>
            <person name="Gong Y."/>
            <person name="Li W."/>
            <person name="Zhang P."/>
        </authorList>
    </citation>
    <scope>NUCLEOTIDE SEQUENCE [LARGE SCALE GENOMIC DNA]</scope>
    <source>
        <strain evidence="2">DYQJB</strain>
        <tissue evidence="2">Leaf</tissue>
    </source>
</reference>
<feature type="compositionally biased region" description="Polar residues" evidence="1">
    <location>
        <begin position="364"/>
        <end position="377"/>
    </location>
</feature>
<comment type="caution">
    <text evidence="2">The sequence shown here is derived from an EMBL/GenBank/DDBJ whole genome shotgun (WGS) entry which is preliminary data.</text>
</comment>
<dbReference type="PANTHER" id="PTHR33318:SF22">
    <property type="entry name" value="SUPPRESSOR PROTEIN SRP40-LIKE ISOFORM X1"/>
    <property type="match status" value="1"/>
</dbReference>
<protein>
    <submittedName>
        <fullName evidence="2">Uncharacterized protein</fullName>
    </submittedName>
</protein>
<dbReference type="InterPro" id="IPR039300">
    <property type="entry name" value="JASON"/>
</dbReference>
<evidence type="ECO:0000313" key="2">
    <source>
        <dbReference type="EMBL" id="KAL2345824.1"/>
    </source>
</evidence>
<evidence type="ECO:0000256" key="1">
    <source>
        <dbReference type="SAM" id="MobiDB-lite"/>
    </source>
</evidence>
<dbReference type="PANTHER" id="PTHR33318">
    <property type="entry name" value="ASPARTYL/GLUTAMYL-TRNA(ASN/GLN) AMIDOTRANSFERASE SUBUNIT"/>
    <property type="match status" value="1"/>
</dbReference>
<evidence type="ECO:0000313" key="3">
    <source>
        <dbReference type="Proteomes" id="UP001603857"/>
    </source>
</evidence>